<dbReference type="InterPro" id="IPR023213">
    <property type="entry name" value="CAT-like_dom_sf"/>
</dbReference>
<comment type="caution">
    <text evidence="2">The sequence shown here is derived from an EMBL/GenBank/DDBJ whole genome shotgun (WGS) entry which is preliminary data.</text>
</comment>
<protein>
    <submittedName>
        <fullName evidence="2">Uncharacterized protein</fullName>
    </submittedName>
</protein>
<dbReference type="Pfam" id="PF02458">
    <property type="entry name" value="Transferase"/>
    <property type="match status" value="1"/>
</dbReference>
<name>A0A9W8BK20_9FUNG</name>
<evidence type="ECO:0000313" key="3">
    <source>
        <dbReference type="Proteomes" id="UP001150907"/>
    </source>
</evidence>
<evidence type="ECO:0000256" key="1">
    <source>
        <dbReference type="ARBA" id="ARBA00022679"/>
    </source>
</evidence>
<dbReference type="GO" id="GO:0016747">
    <property type="term" value="F:acyltransferase activity, transferring groups other than amino-acyl groups"/>
    <property type="evidence" value="ECO:0007669"/>
    <property type="project" value="TreeGrafter"/>
</dbReference>
<accession>A0A9W8BK20</accession>
<keyword evidence="1" id="KW-0808">Transferase</keyword>
<dbReference type="GO" id="GO:0044550">
    <property type="term" value="P:secondary metabolite biosynthetic process"/>
    <property type="evidence" value="ECO:0007669"/>
    <property type="project" value="TreeGrafter"/>
</dbReference>
<dbReference type="EMBL" id="JANBQF010000134">
    <property type="protein sequence ID" value="KAJ2004779.1"/>
    <property type="molecule type" value="Genomic_DNA"/>
</dbReference>
<evidence type="ECO:0000313" key="2">
    <source>
        <dbReference type="EMBL" id="KAJ2004779.1"/>
    </source>
</evidence>
<dbReference type="Gene3D" id="3.30.559.10">
    <property type="entry name" value="Chloramphenicol acetyltransferase-like domain"/>
    <property type="match status" value="2"/>
</dbReference>
<reference evidence="2" key="1">
    <citation type="submission" date="2022-07" db="EMBL/GenBank/DDBJ databases">
        <title>Phylogenomic reconstructions and comparative analyses of Kickxellomycotina fungi.</title>
        <authorList>
            <person name="Reynolds N.K."/>
            <person name="Stajich J.E."/>
            <person name="Barry K."/>
            <person name="Grigoriev I.V."/>
            <person name="Crous P."/>
            <person name="Smith M.E."/>
        </authorList>
    </citation>
    <scope>NUCLEOTIDE SEQUENCE</scope>
    <source>
        <strain evidence="2">IMI 214461</strain>
    </source>
</reference>
<dbReference type="PANTHER" id="PTHR31642">
    <property type="entry name" value="TRICHOTHECENE 3-O-ACETYLTRANSFERASE"/>
    <property type="match status" value="1"/>
</dbReference>
<dbReference type="Proteomes" id="UP001150907">
    <property type="component" value="Unassembled WGS sequence"/>
</dbReference>
<dbReference type="InterPro" id="IPR050317">
    <property type="entry name" value="Plant_Fungal_Acyltransferase"/>
</dbReference>
<proteinExistence type="predicted"/>
<keyword evidence="3" id="KW-1185">Reference proteome</keyword>
<organism evidence="2 3">
    <name type="scientific">Coemansia thaxteri</name>
    <dbReference type="NCBI Taxonomy" id="2663907"/>
    <lineage>
        <taxon>Eukaryota</taxon>
        <taxon>Fungi</taxon>
        <taxon>Fungi incertae sedis</taxon>
        <taxon>Zoopagomycota</taxon>
        <taxon>Kickxellomycotina</taxon>
        <taxon>Kickxellomycetes</taxon>
        <taxon>Kickxellales</taxon>
        <taxon>Kickxellaceae</taxon>
        <taxon>Coemansia</taxon>
    </lineage>
</organism>
<dbReference type="AlphaFoldDB" id="A0A9W8BK20"/>
<sequence length="472" mass="51879">MLASAVPNGIHELTPLDGNPSNRANLQFVFFYKNPSSSESGLQLRERMSERMRQAFHEAMSHYPILYGEHHRCDDDKETPPNEGGQSPAVHIIVSDSSKQTQAPRYDEHDVSELVSDIQAAHYNWATWPAQLLSVSPIRVRLGSARELPLAHVVVTWHADGMGLLVSVDHSVADGVGVSVLLNQWAGAVRNRELLLPVDADHAAAWRQLVETADEPQPDWFVNYVDSLPAVAPEPSGTESAGIADTDPRAPVEVERALRRNTHALRVTRAALQRLADDNSRGGPVPAIRLAYALMWQRYMAAMARGSDPDATCLINVIHSARAVVGRPHYIGNAVCPVYSRRALGSLLNASVADVAEEIGRSMHAITAPQWLAFTQLFHDAPRRAKLLTLFANPEALQLSVSNISRVPFFDVDFGFGPPCHATVYPMVIPGFAVWTPLQADGGLHILWNLPDHVFAALAQDKELARYVDVLF</sequence>
<dbReference type="PANTHER" id="PTHR31642:SF310">
    <property type="entry name" value="FATTY ALCOHOL:CAFFEOYL-COA ACYLTRANSFERASE"/>
    <property type="match status" value="1"/>
</dbReference>
<gene>
    <name evidence="2" type="ORF">H4R26_002313</name>
</gene>
<dbReference type="OrthoDB" id="1862401at2759"/>